<dbReference type="HOGENOM" id="CLU_132548_1_0_9"/>
<name>F6DS02_DESRL</name>
<proteinExistence type="predicted"/>
<dbReference type="InterPro" id="IPR053959">
    <property type="entry name" value="YvlB/LiaX_N"/>
</dbReference>
<feature type="domain" description="YvlB/LiaX N-terminal" evidence="1">
    <location>
        <begin position="3"/>
        <end position="31"/>
    </location>
</feature>
<dbReference type="Proteomes" id="UP000009234">
    <property type="component" value="Chromosome"/>
</dbReference>
<reference evidence="3" key="1">
    <citation type="submission" date="2011-05" db="EMBL/GenBank/DDBJ databases">
        <title>Complete sequence of Desulfotomaculum ruminis DSM 2154.</title>
        <authorList>
            <person name="Lucas S."/>
            <person name="Copeland A."/>
            <person name="Lapidus A."/>
            <person name="Cheng J.-F."/>
            <person name="Goodwin L."/>
            <person name="Pitluck S."/>
            <person name="Lu M."/>
            <person name="Detter J.C."/>
            <person name="Han C."/>
            <person name="Tapia R."/>
            <person name="Land M."/>
            <person name="Hauser L."/>
            <person name="Kyrpides N."/>
            <person name="Ivanova N."/>
            <person name="Mikhailova N."/>
            <person name="Pagani I."/>
            <person name="Stams A.J.M."/>
            <person name="Plugge C.M."/>
            <person name="Muyzer G."/>
            <person name="Kuever J."/>
            <person name="Parshina S.N."/>
            <person name="Ivanova A.E."/>
            <person name="Nazina T.N."/>
            <person name="Brambilla E."/>
            <person name="Spring S."/>
            <person name="Klenk H.-P."/>
            <person name="Woyke T."/>
        </authorList>
    </citation>
    <scope>NUCLEOTIDE SEQUENCE [LARGE SCALE GENOMIC DNA]</scope>
    <source>
        <strain evidence="3">ATCC 23193 / DSM 2154 / NCIB 8452 / DL</strain>
    </source>
</reference>
<evidence type="ECO:0000313" key="3">
    <source>
        <dbReference type="Proteomes" id="UP000009234"/>
    </source>
</evidence>
<sequence length="138" mass="15428">MSDEKIKILEMIQEGKLTAAEGLELLNALGDLKDQCVENSTNTNRFLRIRVTNGHHNKVNVNVPLKLLKIATKFAGVGMKFIPEEAHQEMKKKGIDLSDFDFDELLHLIDQGLVDGKLVDVDADDPKEGPTKVEIYVD</sequence>
<dbReference type="OrthoDB" id="9808584at2"/>
<dbReference type="AlphaFoldDB" id="F6DS02"/>
<dbReference type="STRING" id="696281.Desru_2812"/>
<evidence type="ECO:0000259" key="1">
    <source>
        <dbReference type="Pfam" id="PF22746"/>
    </source>
</evidence>
<accession>F6DS02</accession>
<dbReference type="eggNOG" id="ENOG5032SJ1">
    <property type="taxonomic scope" value="Bacteria"/>
</dbReference>
<dbReference type="Pfam" id="PF22746">
    <property type="entry name" value="SHOCT-like_DUF2089-C"/>
    <property type="match status" value="1"/>
</dbReference>
<reference evidence="2 3" key="2">
    <citation type="journal article" date="2012" name="Stand. Genomic Sci.">
        <title>Complete genome sequence of the sulfate-reducing firmicute Desulfotomaculum ruminis type strain (DL(T)).</title>
        <authorList>
            <person name="Spring S."/>
            <person name="Visser M."/>
            <person name="Lu M."/>
            <person name="Copeland A."/>
            <person name="Lapidus A."/>
            <person name="Lucas S."/>
            <person name="Cheng J.F."/>
            <person name="Han C."/>
            <person name="Tapia R."/>
            <person name="Goodwin L.A."/>
            <person name="Pitluck S."/>
            <person name="Ivanova N."/>
            <person name="Land M."/>
            <person name="Hauser L."/>
            <person name="Larimer F."/>
            <person name="Rohde M."/>
            <person name="Goker M."/>
            <person name="Detter J.C."/>
            <person name="Kyrpides N.C."/>
            <person name="Woyke T."/>
            <person name="Schaap P.J."/>
            <person name="Plugge C.M."/>
            <person name="Muyzer G."/>
            <person name="Kuever J."/>
            <person name="Pereira I.A."/>
            <person name="Parshina S.N."/>
            <person name="Bernier-Latmani R."/>
            <person name="Stams A.J."/>
            <person name="Klenk H.P."/>
        </authorList>
    </citation>
    <scope>NUCLEOTIDE SEQUENCE [LARGE SCALE GENOMIC DNA]</scope>
    <source>
        <strain evidence="3">ATCC 23193 / DSM 2154 / NCIB 8452 / DL</strain>
    </source>
</reference>
<gene>
    <name evidence="2" type="ordered locus">Desru_2812</name>
</gene>
<dbReference type="KEGG" id="dru:Desru_2812"/>
<organism evidence="2 3">
    <name type="scientific">Desulforamulus ruminis (strain ATCC 23193 / DSM 2154 / NCIMB 8452 / DL)</name>
    <name type="common">Desulfotomaculum ruminis</name>
    <dbReference type="NCBI Taxonomy" id="696281"/>
    <lineage>
        <taxon>Bacteria</taxon>
        <taxon>Bacillati</taxon>
        <taxon>Bacillota</taxon>
        <taxon>Clostridia</taxon>
        <taxon>Eubacteriales</taxon>
        <taxon>Peptococcaceae</taxon>
        <taxon>Desulforamulus</taxon>
    </lineage>
</organism>
<dbReference type="RefSeq" id="WP_013842778.1">
    <property type="nucleotide sequence ID" value="NC_015589.1"/>
</dbReference>
<evidence type="ECO:0000313" key="2">
    <source>
        <dbReference type="EMBL" id="AEG61026.1"/>
    </source>
</evidence>
<dbReference type="EMBL" id="CP002780">
    <property type="protein sequence ID" value="AEG61026.1"/>
    <property type="molecule type" value="Genomic_DNA"/>
</dbReference>
<keyword evidence="3" id="KW-1185">Reference proteome</keyword>
<protein>
    <recommendedName>
        <fullName evidence="1">YvlB/LiaX N-terminal domain-containing protein</fullName>
    </recommendedName>
</protein>